<name>A0A917A2L0_9FLAO</name>
<sequence>MKTIKKITWLDLAAATLIIGIILSLILMFFFYQEELRLEKELEQVRQSF</sequence>
<accession>A0A917A2L0</accession>
<keyword evidence="1" id="KW-0472">Membrane</keyword>
<dbReference type="Proteomes" id="UP000599688">
    <property type="component" value="Unassembled WGS sequence"/>
</dbReference>
<keyword evidence="1" id="KW-0812">Transmembrane</keyword>
<dbReference type="EMBL" id="BMGL01000028">
    <property type="protein sequence ID" value="GGE23253.1"/>
    <property type="molecule type" value="Genomic_DNA"/>
</dbReference>
<keyword evidence="3" id="KW-1185">Reference proteome</keyword>
<dbReference type="AlphaFoldDB" id="A0A917A2L0"/>
<evidence type="ECO:0000313" key="3">
    <source>
        <dbReference type="Proteomes" id="UP000599688"/>
    </source>
</evidence>
<gene>
    <name evidence="2" type="ORF">GCM10010831_25150</name>
</gene>
<organism evidence="2 3">
    <name type="scientific">Psychroflexus salis</name>
    <dbReference type="NCBI Taxonomy" id="1526574"/>
    <lineage>
        <taxon>Bacteria</taxon>
        <taxon>Pseudomonadati</taxon>
        <taxon>Bacteroidota</taxon>
        <taxon>Flavobacteriia</taxon>
        <taxon>Flavobacteriales</taxon>
        <taxon>Flavobacteriaceae</taxon>
        <taxon>Psychroflexus</taxon>
    </lineage>
</organism>
<protein>
    <submittedName>
        <fullName evidence="2">Uncharacterized protein</fullName>
    </submittedName>
</protein>
<comment type="caution">
    <text evidence="2">The sequence shown here is derived from an EMBL/GenBank/DDBJ whole genome shotgun (WGS) entry which is preliminary data.</text>
</comment>
<keyword evidence="1" id="KW-1133">Transmembrane helix</keyword>
<evidence type="ECO:0000313" key="2">
    <source>
        <dbReference type="EMBL" id="GGE23253.1"/>
    </source>
</evidence>
<feature type="transmembrane region" description="Helical" evidence="1">
    <location>
        <begin position="12"/>
        <end position="32"/>
    </location>
</feature>
<proteinExistence type="predicted"/>
<evidence type="ECO:0000256" key="1">
    <source>
        <dbReference type="SAM" id="Phobius"/>
    </source>
</evidence>
<reference evidence="2 3" key="1">
    <citation type="journal article" date="2014" name="Int. J. Syst. Evol. Microbiol.">
        <title>Complete genome sequence of Corynebacterium casei LMG S-19264T (=DSM 44701T), isolated from a smear-ripened cheese.</title>
        <authorList>
            <consortium name="US DOE Joint Genome Institute (JGI-PGF)"/>
            <person name="Walter F."/>
            <person name="Albersmeier A."/>
            <person name="Kalinowski J."/>
            <person name="Ruckert C."/>
        </authorList>
    </citation>
    <scope>NUCLEOTIDE SEQUENCE [LARGE SCALE GENOMIC DNA]</scope>
    <source>
        <strain evidence="2 3">CGMCC 1.12925</strain>
    </source>
</reference>
<dbReference type="RefSeq" id="WP_229737267.1">
    <property type="nucleotide sequence ID" value="NZ_BMGL01000028.1"/>
</dbReference>